<organism evidence="2 3">
    <name type="scientific">Bacillus salitolerans</name>
    <dbReference type="NCBI Taxonomy" id="1437434"/>
    <lineage>
        <taxon>Bacteria</taxon>
        <taxon>Bacillati</taxon>
        <taxon>Bacillota</taxon>
        <taxon>Bacilli</taxon>
        <taxon>Bacillales</taxon>
        <taxon>Bacillaceae</taxon>
        <taxon>Bacillus</taxon>
    </lineage>
</organism>
<keyword evidence="1" id="KW-0472">Membrane</keyword>
<feature type="transmembrane region" description="Helical" evidence="1">
    <location>
        <begin position="6"/>
        <end position="26"/>
    </location>
</feature>
<dbReference type="RefSeq" id="WP_377928448.1">
    <property type="nucleotide sequence ID" value="NZ_JBHUEM010000020.1"/>
</dbReference>
<accession>A0ABW4LSX1</accession>
<name>A0ABW4LSX1_9BACI</name>
<reference evidence="3" key="1">
    <citation type="journal article" date="2019" name="Int. J. Syst. Evol. Microbiol.">
        <title>The Global Catalogue of Microorganisms (GCM) 10K type strain sequencing project: providing services to taxonomists for standard genome sequencing and annotation.</title>
        <authorList>
            <consortium name="The Broad Institute Genomics Platform"/>
            <consortium name="The Broad Institute Genome Sequencing Center for Infectious Disease"/>
            <person name="Wu L."/>
            <person name="Ma J."/>
        </authorList>
    </citation>
    <scope>NUCLEOTIDE SEQUENCE [LARGE SCALE GENOMIC DNA]</scope>
    <source>
        <strain evidence="3">CCUG 49339</strain>
    </source>
</reference>
<protein>
    <submittedName>
        <fullName evidence="2">Uncharacterized protein</fullName>
    </submittedName>
</protein>
<sequence>MKQLDWQLVFFVGASIVQDMWIYIGLPKVYYWDSTKDKPF</sequence>
<comment type="caution">
    <text evidence="2">The sequence shown here is derived from an EMBL/GenBank/DDBJ whole genome shotgun (WGS) entry which is preliminary data.</text>
</comment>
<keyword evidence="3" id="KW-1185">Reference proteome</keyword>
<evidence type="ECO:0000256" key="1">
    <source>
        <dbReference type="SAM" id="Phobius"/>
    </source>
</evidence>
<evidence type="ECO:0000313" key="3">
    <source>
        <dbReference type="Proteomes" id="UP001597214"/>
    </source>
</evidence>
<gene>
    <name evidence="2" type="ORF">ACFSCX_11845</name>
</gene>
<dbReference type="EMBL" id="JBHUEM010000020">
    <property type="protein sequence ID" value="MFD1737245.1"/>
    <property type="molecule type" value="Genomic_DNA"/>
</dbReference>
<keyword evidence="1" id="KW-1133">Transmembrane helix</keyword>
<keyword evidence="1" id="KW-0812">Transmembrane</keyword>
<evidence type="ECO:0000313" key="2">
    <source>
        <dbReference type="EMBL" id="MFD1737245.1"/>
    </source>
</evidence>
<dbReference type="Proteomes" id="UP001597214">
    <property type="component" value="Unassembled WGS sequence"/>
</dbReference>
<proteinExistence type="predicted"/>